<dbReference type="EMBL" id="BRXU01000066">
    <property type="protein sequence ID" value="GLC62500.1"/>
    <property type="molecule type" value="Genomic_DNA"/>
</dbReference>
<sequence>MSGGTSTMIYTVAFPKGGTTKTTTAAELIWTLAQRSRRVLAVDLDMQGTLTQRLGFTDATEFNGTAADVLTARMTIEEAATEAPDIEGVEVLVGQHDLSLVDVNSVDDLITSLRDLLPDVADRYDDVVIDTPPAMSDLSITGMAAAEYLIAPVVCDVEAYTQVDYFESVIEKRLAPRINRGLKIGAIIPTRYDGRRLLDRELVLTLREEYGESTKVTDPIREGIAARDATRSAMPVGQYDPKSNPAKDYARVFGSLIGEA</sequence>
<gene>
    <name evidence="2" type="primary">PLESTB003625</name>
    <name evidence="2" type="ORF">PLESTB_001906500</name>
</gene>
<name>A0A9W6C302_9CHLO</name>
<feature type="domain" description="AAA" evidence="1">
    <location>
        <begin position="11"/>
        <end position="182"/>
    </location>
</feature>
<dbReference type="InterPro" id="IPR050678">
    <property type="entry name" value="DNA_Partitioning_ATPase"/>
</dbReference>
<dbReference type="Gene3D" id="3.40.50.300">
    <property type="entry name" value="P-loop containing nucleotide triphosphate hydrolases"/>
    <property type="match status" value="1"/>
</dbReference>
<dbReference type="InterPro" id="IPR027417">
    <property type="entry name" value="P-loop_NTPase"/>
</dbReference>
<organism evidence="2 3">
    <name type="scientific">Pleodorina starrii</name>
    <dbReference type="NCBI Taxonomy" id="330485"/>
    <lineage>
        <taxon>Eukaryota</taxon>
        <taxon>Viridiplantae</taxon>
        <taxon>Chlorophyta</taxon>
        <taxon>core chlorophytes</taxon>
        <taxon>Chlorophyceae</taxon>
        <taxon>CS clade</taxon>
        <taxon>Chlamydomonadales</taxon>
        <taxon>Volvocaceae</taxon>
        <taxon>Pleodorina</taxon>
    </lineage>
</organism>
<dbReference type="PANTHER" id="PTHR13696:SF99">
    <property type="entry name" value="COBYRINIC ACID AC-DIAMIDE SYNTHASE"/>
    <property type="match status" value="1"/>
</dbReference>
<dbReference type="PANTHER" id="PTHR13696">
    <property type="entry name" value="P-LOOP CONTAINING NUCLEOSIDE TRIPHOSPHATE HYDROLASE"/>
    <property type="match status" value="1"/>
</dbReference>
<accession>A0A9W6C302</accession>
<keyword evidence="3" id="KW-1185">Reference proteome</keyword>
<dbReference type="Pfam" id="PF13614">
    <property type="entry name" value="AAA_31"/>
    <property type="match status" value="1"/>
</dbReference>
<dbReference type="SUPFAM" id="SSF52540">
    <property type="entry name" value="P-loop containing nucleoside triphosphate hydrolases"/>
    <property type="match status" value="1"/>
</dbReference>
<evidence type="ECO:0000259" key="1">
    <source>
        <dbReference type="Pfam" id="PF13614"/>
    </source>
</evidence>
<dbReference type="InterPro" id="IPR025669">
    <property type="entry name" value="AAA_dom"/>
</dbReference>
<dbReference type="CDD" id="cd02042">
    <property type="entry name" value="ParAB_family"/>
    <property type="match status" value="1"/>
</dbReference>
<evidence type="ECO:0000313" key="3">
    <source>
        <dbReference type="Proteomes" id="UP001165080"/>
    </source>
</evidence>
<dbReference type="AlphaFoldDB" id="A0A9W6C302"/>
<evidence type="ECO:0000313" key="2">
    <source>
        <dbReference type="EMBL" id="GLC62500.1"/>
    </source>
</evidence>
<proteinExistence type="predicted"/>
<protein>
    <recommendedName>
        <fullName evidence="1">AAA domain-containing protein</fullName>
    </recommendedName>
</protein>
<reference evidence="2 3" key="1">
    <citation type="journal article" date="2023" name="Commun. Biol.">
        <title>Reorganization of the ancestral sex-determining regions during the evolution of trioecy in Pleodorina starrii.</title>
        <authorList>
            <person name="Takahashi K."/>
            <person name="Suzuki S."/>
            <person name="Kawai-Toyooka H."/>
            <person name="Yamamoto K."/>
            <person name="Hamaji T."/>
            <person name="Ootsuki R."/>
            <person name="Yamaguchi H."/>
            <person name="Kawachi M."/>
            <person name="Higashiyama T."/>
            <person name="Nozaki H."/>
        </authorList>
    </citation>
    <scope>NUCLEOTIDE SEQUENCE [LARGE SCALE GENOMIC DNA]</scope>
    <source>
        <strain evidence="2 3">NIES-4479</strain>
    </source>
</reference>
<dbReference type="Proteomes" id="UP001165080">
    <property type="component" value="Unassembled WGS sequence"/>
</dbReference>
<comment type="caution">
    <text evidence="2">The sequence shown here is derived from an EMBL/GenBank/DDBJ whole genome shotgun (WGS) entry which is preliminary data.</text>
</comment>